<protein>
    <recommendedName>
        <fullName evidence="3">Lipoprotein</fullName>
    </recommendedName>
</protein>
<name>A0ABS7TUN0_9BACT</name>
<reference evidence="1" key="1">
    <citation type="submission" date="2021-08" db="EMBL/GenBank/DDBJ databases">
        <authorList>
            <person name="Stevens D.C."/>
        </authorList>
    </citation>
    <scope>NUCLEOTIDE SEQUENCE</scope>
    <source>
        <strain evidence="1">DSM 53165</strain>
    </source>
</reference>
<comment type="caution">
    <text evidence="1">The sequence shown here is derived from an EMBL/GenBank/DDBJ whole genome shotgun (WGS) entry which is preliminary data.</text>
</comment>
<keyword evidence="2" id="KW-1185">Reference proteome</keyword>
<dbReference type="PROSITE" id="PS51257">
    <property type="entry name" value="PROKAR_LIPOPROTEIN"/>
    <property type="match status" value="1"/>
</dbReference>
<accession>A0ABS7TUN0</accession>
<gene>
    <name evidence="1" type="ORF">K7C98_22215</name>
</gene>
<organism evidence="1 2">
    <name type="scientific">Nannocystis pusilla</name>
    <dbReference type="NCBI Taxonomy" id="889268"/>
    <lineage>
        <taxon>Bacteria</taxon>
        <taxon>Pseudomonadati</taxon>
        <taxon>Myxococcota</taxon>
        <taxon>Polyangia</taxon>
        <taxon>Nannocystales</taxon>
        <taxon>Nannocystaceae</taxon>
        <taxon>Nannocystis</taxon>
    </lineage>
</organism>
<evidence type="ECO:0008006" key="3">
    <source>
        <dbReference type="Google" id="ProtNLM"/>
    </source>
</evidence>
<proteinExistence type="predicted"/>
<dbReference type="Proteomes" id="UP001139031">
    <property type="component" value="Unassembled WGS sequence"/>
</dbReference>
<evidence type="ECO:0000313" key="1">
    <source>
        <dbReference type="EMBL" id="MBZ5711967.1"/>
    </source>
</evidence>
<dbReference type="RefSeq" id="WP_224193729.1">
    <property type="nucleotide sequence ID" value="NZ_JAIRAU010000028.1"/>
</dbReference>
<sequence>MSRRVEMALLGLCLGFTTQACVSTSDGDTRAIKEAVQGMLAESRTYLEIDALPSKRKLDPFLSKPVPEEERFTPIELFFLVETNVLRRESVSAAGLQAAYCAAVRQMPPDWWSMPGSTNTGVARRLLTVPGVETCLTALLDDRTPLRYLDGESNTLAGDLDWQTGDLAAGLLGALRHDDSFDHGARLGERMNVRNRWRDGAGR</sequence>
<evidence type="ECO:0000313" key="2">
    <source>
        <dbReference type="Proteomes" id="UP001139031"/>
    </source>
</evidence>
<dbReference type="EMBL" id="JAIRAU010000028">
    <property type="protein sequence ID" value="MBZ5711967.1"/>
    <property type="molecule type" value="Genomic_DNA"/>
</dbReference>